<comment type="caution">
    <text evidence="1">The sequence shown here is derived from an EMBL/GenBank/DDBJ whole genome shotgun (WGS) entry which is preliminary data.</text>
</comment>
<reference evidence="1 2" key="1">
    <citation type="journal article" date="2018" name="Int. J. Syst. Evol. Microbiol.">
        <title>Planococcus salinus sp. nov., a moderately halophilic bacterium isolated from a saline-alkali soil.</title>
        <authorList>
            <person name="Gan L."/>
        </authorList>
    </citation>
    <scope>NUCLEOTIDE SEQUENCE [LARGE SCALE GENOMIC DNA]</scope>
    <source>
        <strain evidence="1 2">LCB217</strain>
    </source>
</reference>
<dbReference type="RefSeq" id="WP_123165304.1">
    <property type="nucleotide sequence ID" value="NZ_RIAX01000005.1"/>
</dbReference>
<proteinExistence type="predicted"/>
<evidence type="ECO:0000313" key="1">
    <source>
        <dbReference type="EMBL" id="RNF39604.1"/>
    </source>
</evidence>
<evidence type="ECO:0008006" key="3">
    <source>
        <dbReference type="Google" id="ProtNLM"/>
    </source>
</evidence>
<gene>
    <name evidence="1" type="ORF">EEX84_09025</name>
</gene>
<dbReference type="EMBL" id="RIAX01000005">
    <property type="protein sequence ID" value="RNF39604.1"/>
    <property type="molecule type" value="Genomic_DNA"/>
</dbReference>
<sequence length="140" mass="16387">MADWMENMLIVRGGRGALEKWNRVLLKGDEKVGKLSFEKLMPLPEDESDWYRWCMENWGAKWDTAPYGEAEKIERGYLYAFLTPWVAPIPLIEKLTEIHKGLDFEPYISIHIQKEVMSSIVEDACLSSTWNWTVQTNLNF</sequence>
<dbReference type="OrthoDB" id="7992117at2"/>
<accession>A0A3M8P8T0</accession>
<name>A0A3M8P8T0_9BACL</name>
<keyword evidence="2" id="KW-1185">Reference proteome</keyword>
<dbReference type="AlphaFoldDB" id="A0A3M8P8T0"/>
<protein>
    <recommendedName>
        <fullName evidence="3">YubB ferredoxin-like domain-containing protein</fullName>
    </recommendedName>
</protein>
<dbReference type="Proteomes" id="UP000275473">
    <property type="component" value="Unassembled WGS sequence"/>
</dbReference>
<organism evidence="1 2">
    <name type="scientific">Planococcus salinus</name>
    <dbReference type="NCBI Taxonomy" id="1848460"/>
    <lineage>
        <taxon>Bacteria</taxon>
        <taxon>Bacillati</taxon>
        <taxon>Bacillota</taxon>
        <taxon>Bacilli</taxon>
        <taxon>Bacillales</taxon>
        <taxon>Caryophanaceae</taxon>
        <taxon>Planococcus</taxon>
    </lineage>
</organism>
<evidence type="ECO:0000313" key="2">
    <source>
        <dbReference type="Proteomes" id="UP000275473"/>
    </source>
</evidence>